<feature type="transmembrane region" description="Helical" evidence="8">
    <location>
        <begin position="29"/>
        <end position="47"/>
    </location>
</feature>
<evidence type="ECO:0000256" key="3">
    <source>
        <dbReference type="ARBA" id="ARBA00022692"/>
    </source>
</evidence>
<dbReference type="GO" id="GO:0005886">
    <property type="term" value="C:plasma membrane"/>
    <property type="evidence" value="ECO:0007669"/>
    <property type="project" value="TreeGrafter"/>
</dbReference>
<evidence type="ECO:0000313" key="11">
    <source>
        <dbReference type="Proteomes" id="UP000078237"/>
    </source>
</evidence>
<keyword evidence="3 8" id="KW-0812">Transmembrane</keyword>
<comment type="caution">
    <text evidence="10">The sequence shown here is derived from an EMBL/GenBank/DDBJ whole genome shotgun (WGS) entry which is preliminary data.</text>
</comment>
<dbReference type="Gene3D" id="1.20.1720.10">
    <property type="entry name" value="Multidrug resistance protein D"/>
    <property type="match status" value="1"/>
</dbReference>
<protein>
    <submittedName>
        <fullName evidence="10">MFS-type transporter YusP</fullName>
    </submittedName>
</protein>
<dbReference type="InterPro" id="IPR020846">
    <property type="entry name" value="MFS_dom"/>
</dbReference>
<dbReference type="EMBL" id="LCTW02000459">
    <property type="protein sequence ID" value="KXX73519.1"/>
    <property type="molecule type" value="Genomic_DNA"/>
</dbReference>
<dbReference type="PANTHER" id="PTHR23501">
    <property type="entry name" value="MAJOR FACILITATOR SUPERFAMILY"/>
    <property type="match status" value="1"/>
</dbReference>
<comment type="subcellular location">
    <subcellularLocation>
        <location evidence="1">Membrane</location>
        <topology evidence="1">Multi-pass membrane protein</topology>
    </subcellularLocation>
</comment>
<feature type="domain" description="Major facilitator superfamily (MFS) profile" evidence="9">
    <location>
        <begin position="1"/>
        <end position="483"/>
    </location>
</feature>
<keyword evidence="5 8" id="KW-0472">Membrane</keyword>
<reference evidence="10 11" key="1">
    <citation type="journal article" date="2016" name="Genome Announc.">
        <title>Genome Sequence of Madurella mycetomatis mm55, Isolated from a Human Mycetoma Case in Sudan.</title>
        <authorList>
            <person name="Smit S."/>
            <person name="Derks M.F."/>
            <person name="Bervoets S."/>
            <person name="Fahal A."/>
            <person name="van Leeuwen W."/>
            <person name="van Belkum A."/>
            <person name="van de Sande W.W."/>
        </authorList>
    </citation>
    <scope>NUCLEOTIDE SEQUENCE [LARGE SCALE GENOMIC DNA]</scope>
    <source>
        <strain evidence="11">mm55</strain>
    </source>
</reference>
<dbReference type="SUPFAM" id="SSF103473">
    <property type="entry name" value="MFS general substrate transporter"/>
    <property type="match status" value="1"/>
</dbReference>
<feature type="transmembrane region" description="Helical" evidence="8">
    <location>
        <begin position="91"/>
        <end position="109"/>
    </location>
</feature>
<feature type="transmembrane region" description="Helical" evidence="8">
    <location>
        <begin position="187"/>
        <end position="211"/>
    </location>
</feature>
<feature type="transmembrane region" description="Helical" evidence="8">
    <location>
        <begin position="256"/>
        <end position="280"/>
    </location>
</feature>
<feature type="transmembrane region" description="Helical" evidence="8">
    <location>
        <begin position="121"/>
        <end position="141"/>
    </location>
</feature>
<keyword evidence="6" id="KW-0325">Glycoprotein</keyword>
<evidence type="ECO:0000313" key="10">
    <source>
        <dbReference type="EMBL" id="KXX73519.1"/>
    </source>
</evidence>
<feature type="transmembrane region" description="Helical" evidence="8">
    <location>
        <begin position="292"/>
        <end position="314"/>
    </location>
</feature>
<feature type="transmembrane region" description="Helical" evidence="8">
    <location>
        <begin position="59"/>
        <end position="85"/>
    </location>
</feature>
<feature type="transmembrane region" description="Helical" evidence="8">
    <location>
        <begin position="217"/>
        <end position="235"/>
    </location>
</feature>
<dbReference type="InterPro" id="IPR011701">
    <property type="entry name" value="MFS"/>
</dbReference>
<dbReference type="GO" id="GO:0022857">
    <property type="term" value="F:transmembrane transporter activity"/>
    <property type="evidence" value="ECO:0007669"/>
    <property type="project" value="InterPro"/>
</dbReference>
<accession>A0A175VQP8</accession>
<feature type="transmembrane region" description="Helical" evidence="8">
    <location>
        <begin position="147"/>
        <end position="167"/>
    </location>
</feature>
<organism evidence="10 11">
    <name type="scientific">Madurella mycetomatis</name>
    <dbReference type="NCBI Taxonomy" id="100816"/>
    <lineage>
        <taxon>Eukaryota</taxon>
        <taxon>Fungi</taxon>
        <taxon>Dikarya</taxon>
        <taxon>Ascomycota</taxon>
        <taxon>Pezizomycotina</taxon>
        <taxon>Sordariomycetes</taxon>
        <taxon>Sordariomycetidae</taxon>
        <taxon>Sordariales</taxon>
        <taxon>Sordariales incertae sedis</taxon>
        <taxon>Madurella</taxon>
    </lineage>
</organism>
<evidence type="ECO:0000256" key="2">
    <source>
        <dbReference type="ARBA" id="ARBA00022448"/>
    </source>
</evidence>
<evidence type="ECO:0000256" key="5">
    <source>
        <dbReference type="ARBA" id="ARBA00023136"/>
    </source>
</evidence>
<keyword evidence="11" id="KW-1185">Reference proteome</keyword>
<dbReference type="OrthoDB" id="10021397at2759"/>
<feature type="transmembrane region" description="Helical" evidence="8">
    <location>
        <begin position="321"/>
        <end position="340"/>
    </location>
</feature>
<keyword evidence="4 8" id="KW-1133">Transmembrane helix</keyword>
<feature type="compositionally biased region" description="Basic and acidic residues" evidence="7">
    <location>
        <begin position="497"/>
        <end position="523"/>
    </location>
</feature>
<evidence type="ECO:0000256" key="7">
    <source>
        <dbReference type="SAM" id="MobiDB-lite"/>
    </source>
</evidence>
<dbReference type="PANTHER" id="PTHR23501:SF187">
    <property type="entry name" value="MAJOR FACILITATOR SUPERFAMILY (MFS) PROFILE DOMAIN-CONTAINING PROTEIN"/>
    <property type="match status" value="1"/>
</dbReference>
<name>A0A175VQP8_9PEZI</name>
<dbReference type="Proteomes" id="UP000078237">
    <property type="component" value="Unassembled WGS sequence"/>
</dbReference>
<evidence type="ECO:0000256" key="6">
    <source>
        <dbReference type="ARBA" id="ARBA00023180"/>
    </source>
</evidence>
<dbReference type="VEuPathDB" id="FungiDB:MMYC01_209836"/>
<evidence type="ECO:0000256" key="4">
    <source>
        <dbReference type="ARBA" id="ARBA00022989"/>
    </source>
</evidence>
<dbReference type="Gene3D" id="1.20.1250.20">
    <property type="entry name" value="MFS general substrate transporter like domains"/>
    <property type="match status" value="1"/>
</dbReference>
<evidence type="ECO:0000259" key="9">
    <source>
        <dbReference type="PROSITE" id="PS50850"/>
    </source>
</evidence>
<proteinExistence type="predicted"/>
<evidence type="ECO:0000256" key="1">
    <source>
        <dbReference type="ARBA" id="ARBA00004141"/>
    </source>
</evidence>
<dbReference type="InterPro" id="IPR036259">
    <property type="entry name" value="MFS_trans_sf"/>
</dbReference>
<gene>
    <name evidence="10" type="ORF">MMYC01_209836</name>
</gene>
<dbReference type="PROSITE" id="PS50850">
    <property type="entry name" value="MFS"/>
    <property type="match status" value="1"/>
</dbReference>
<keyword evidence="2" id="KW-0813">Transport</keyword>
<evidence type="ECO:0000256" key="8">
    <source>
        <dbReference type="SAM" id="Phobius"/>
    </source>
</evidence>
<dbReference type="Pfam" id="PF07690">
    <property type="entry name" value="MFS_1"/>
    <property type="match status" value="1"/>
</dbReference>
<sequence>MMLLGSLENTVIVTSLPAIVRELNLGKDYVWVGNIFFLTCAAVQPLFGQLCNLFGRRHLALFIVALYVLGSGIAGGASSATMLLAGRAVQGAGSGGMTMIISVIISDLVPLRDRGNFQAILAMTYGIGMATGPVVGGAIIQSTSWRWVFYINLPVGGISIVLLWLFLRVKWDRETSPWIKLKRIDVFGNALLVAASVSVLLALTWAGAYYPWSSYRVVIRLVLGILGLFGFCWLESSIFIPEPVMPIRLFANGTSAVIYINTFLVSILNYWIFFFLPIYFQSVQLSTPSSSGVQILPTTLIAIPGAATGAVVLSKWGKYKLLHITGFALLAAGMGSLSVLDRYSSTAMWVCLQILPSIGAGMVLDTLLPAFQAGVAESDAAAATASWTFIRSFGNVWGVAIPAAVFNTYTNRFAATIDDPTARDRLQHGDSYAWATKYFIEGFDEPAQSQIIDVFTRALSKVFTVSIAFAGLAFLLSFVEREVHLRTELESEFGLEDPERGEKDGPKRSLRIGKEPGGVDKSS</sequence>
<dbReference type="AlphaFoldDB" id="A0A175VQP8"/>
<feature type="transmembrane region" description="Helical" evidence="8">
    <location>
        <begin position="458"/>
        <end position="479"/>
    </location>
</feature>
<feature type="region of interest" description="Disordered" evidence="7">
    <location>
        <begin position="494"/>
        <end position="523"/>
    </location>
</feature>